<comment type="caution">
    <text evidence="1">The sequence shown here is derived from an EMBL/GenBank/DDBJ whole genome shotgun (WGS) entry which is preliminary data.</text>
</comment>
<protein>
    <submittedName>
        <fullName evidence="1">Zinc finger protein 292</fullName>
    </submittedName>
</protein>
<proteinExistence type="predicted"/>
<sequence length="234" mass="26557">MSSRGRSGRWLLAACHRQGGRGFKQHCRHQFTLSTCDRRERVWRRRGECNAACNIIQHDWFGGGSVMIWGGISLEGCTDLHVIANGTLTAVGYRDEILRPIVRPYAGAVGSGFLLVQDNAQPHVARTVQELTDALIQVWEEIPQDTIRRVIRSMPRLDGFLSSEAPVFLELRVRYLLWSGRGREAATLACRCAVHPSSRQRPFFLQVHLAWLCKMERTEQLHREVGEVVEGERG</sequence>
<dbReference type="Gene3D" id="3.30.420.10">
    <property type="entry name" value="Ribonuclease H-like superfamily/Ribonuclease H"/>
    <property type="match status" value="1"/>
</dbReference>
<dbReference type="InterPro" id="IPR036397">
    <property type="entry name" value="RNaseH_sf"/>
</dbReference>
<dbReference type="GO" id="GO:0003677">
    <property type="term" value="F:DNA binding"/>
    <property type="evidence" value="ECO:0007669"/>
    <property type="project" value="UniProtKB-KW"/>
</dbReference>
<dbReference type="GO" id="GO:0000981">
    <property type="term" value="F:DNA-binding transcription factor activity, RNA polymerase II-specific"/>
    <property type="evidence" value="ECO:0007669"/>
    <property type="project" value="TreeGrafter"/>
</dbReference>
<dbReference type="Proteomes" id="UP001174136">
    <property type="component" value="Unassembled WGS sequence"/>
</dbReference>
<dbReference type="GO" id="GO:0008270">
    <property type="term" value="F:zinc ion binding"/>
    <property type="evidence" value="ECO:0007669"/>
    <property type="project" value="UniProtKB-KW"/>
</dbReference>
<name>A0AA47NQ71_MERPO</name>
<keyword evidence="2" id="KW-1185">Reference proteome</keyword>
<evidence type="ECO:0000313" key="1">
    <source>
        <dbReference type="EMBL" id="KAK0133385.1"/>
    </source>
</evidence>
<accession>A0AA47NQ71</accession>
<dbReference type="GO" id="GO:0005634">
    <property type="term" value="C:nucleus"/>
    <property type="evidence" value="ECO:0007669"/>
    <property type="project" value="UniProtKB-SubCell"/>
</dbReference>
<dbReference type="PANTHER" id="PTHR15507:SF16">
    <property type="entry name" value="ZINC FINGER PROTEIN 654"/>
    <property type="match status" value="1"/>
</dbReference>
<organism evidence="1 2">
    <name type="scientific">Merluccius polli</name>
    <name type="common">Benguela hake</name>
    <name type="synonym">Merluccius cadenati</name>
    <dbReference type="NCBI Taxonomy" id="89951"/>
    <lineage>
        <taxon>Eukaryota</taxon>
        <taxon>Metazoa</taxon>
        <taxon>Chordata</taxon>
        <taxon>Craniata</taxon>
        <taxon>Vertebrata</taxon>
        <taxon>Euteleostomi</taxon>
        <taxon>Actinopterygii</taxon>
        <taxon>Neopterygii</taxon>
        <taxon>Teleostei</taxon>
        <taxon>Neoteleostei</taxon>
        <taxon>Acanthomorphata</taxon>
        <taxon>Zeiogadaria</taxon>
        <taxon>Gadariae</taxon>
        <taxon>Gadiformes</taxon>
        <taxon>Gadoidei</taxon>
        <taxon>Merlucciidae</taxon>
        <taxon>Merluccius</taxon>
    </lineage>
</organism>
<dbReference type="AlphaFoldDB" id="A0AA47NQ71"/>
<dbReference type="PANTHER" id="PTHR15507">
    <property type="entry name" value="ZINC FINGER PROTEIN RLF"/>
    <property type="match status" value="1"/>
</dbReference>
<evidence type="ECO:0000313" key="2">
    <source>
        <dbReference type="Proteomes" id="UP001174136"/>
    </source>
</evidence>
<gene>
    <name evidence="1" type="primary">Zfp292_2</name>
    <name evidence="1" type="ORF">N1851_031111</name>
</gene>
<dbReference type="EMBL" id="JAOPHQ010005991">
    <property type="protein sequence ID" value="KAK0133385.1"/>
    <property type="molecule type" value="Genomic_DNA"/>
</dbReference>
<reference evidence="1" key="1">
    <citation type="journal article" date="2023" name="Front. Mar. Sci.">
        <title>A new Merluccius polli reference genome to investigate the effects of global change in West African waters.</title>
        <authorList>
            <person name="Mateo J.L."/>
            <person name="Blanco-Fernandez C."/>
            <person name="Garcia-Vazquez E."/>
            <person name="Machado-Schiaffino G."/>
        </authorList>
    </citation>
    <scope>NUCLEOTIDE SEQUENCE</scope>
    <source>
        <strain evidence="1">C29</strain>
        <tissue evidence="1">Fin</tissue>
    </source>
</reference>
<dbReference type="InterPro" id="IPR052251">
    <property type="entry name" value="GH-ZnFinger_Regulators"/>
</dbReference>